<proteinExistence type="predicted"/>
<protein>
    <submittedName>
        <fullName evidence="2">Uncharacterized protein</fullName>
    </submittedName>
</protein>
<gene>
    <name evidence="2" type="ORF">GCM10009535_16360</name>
</gene>
<name>A0ABP3SI56_9ACTN</name>
<dbReference type="EMBL" id="BAAAGU010000013">
    <property type="protein sequence ID" value="GAA0640132.1"/>
    <property type="molecule type" value="Genomic_DNA"/>
</dbReference>
<organism evidence="2 3">
    <name type="scientific">Streptomyces thermocarboxydovorans</name>
    <dbReference type="NCBI Taxonomy" id="59298"/>
    <lineage>
        <taxon>Bacteria</taxon>
        <taxon>Bacillati</taxon>
        <taxon>Actinomycetota</taxon>
        <taxon>Actinomycetes</taxon>
        <taxon>Kitasatosporales</taxon>
        <taxon>Streptomycetaceae</taxon>
        <taxon>Streptomyces</taxon>
    </lineage>
</organism>
<feature type="compositionally biased region" description="Acidic residues" evidence="1">
    <location>
        <begin position="36"/>
        <end position="50"/>
    </location>
</feature>
<evidence type="ECO:0000313" key="2">
    <source>
        <dbReference type="EMBL" id="GAA0640132.1"/>
    </source>
</evidence>
<evidence type="ECO:0000256" key="1">
    <source>
        <dbReference type="SAM" id="MobiDB-lite"/>
    </source>
</evidence>
<keyword evidence="3" id="KW-1185">Reference proteome</keyword>
<dbReference type="Proteomes" id="UP001500724">
    <property type="component" value="Unassembled WGS sequence"/>
</dbReference>
<evidence type="ECO:0000313" key="3">
    <source>
        <dbReference type="Proteomes" id="UP001500724"/>
    </source>
</evidence>
<sequence>MASGSPSRQARTGPSTPKRSPSVPEPDPDPERDPEPDPDPEPEPDPESGPDADLRCSGTRGTPSMQ</sequence>
<comment type="caution">
    <text evidence="2">The sequence shown here is derived from an EMBL/GenBank/DDBJ whole genome shotgun (WGS) entry which is preliminary data.</text>
</comment>
<feature type="region of interest" description="Disordered" evidence="1">
    <location>
        <begin position="1"/>
        <end position="66"/>
    </location>
</feature>
<accession>A0ABP3SI56</accession>
<reference evidence="3" key="1">
    <citation type="journal article" date="2019" name="Int. J. Syst. Evol. Microbiol.">
        <title>The Global Catalogue of Microorganisms (GCM) 10K type strain sequencing project: providing services to taxonomists for standard genome sequencing and annotation.</title>
        <authorList>
            <consortium name="The Broad Institute Genomics Platform"/>
            <consortium name="The Broad Institute Genome Sequencing Center for Infectious Disease"/>
            <person name="Wu L."/>
            <person name="Ma J."/>
        </authorList>
    </citation>
    <scope>NUCLEOTIDE SEQUENCE [LARGE SCALE GENOMIC DNA]</scope>
    <source>
        <strain evidence="3">JCM 10367</strain>
    </source>
</reference>
<feature type="compositionally biased region" description="Polar residues" evidence="1">
    <location>
        <begin position="1"/>
        <end position="19"/>
    </location>
</feature>